<reference evidence="3" key="2">
    <citation type="submission" date="2019-11" db="UniProtKB">
        <authorList>
            <consortium name="WormBaseParasite"/>
        </authorList>
    </citation>
    <scope>IDENTIFICATION</scope>
    <source>
        <strain evidence="3">Puerto Rican</strain>
    </source>
</reference>
<dbReference type="PANTHER" id="PTHR11733:SF133">
    <property type="entry name" value="PHOSPHATE-REGULATING NEUTRAL ENDOPEPTIDASE PHEX"/>
    <property type="match status" value="1"/>
</dbReference>
<name>A0A5K4F8K8_SCHMA</name>
<dbReference type="InParanoid" id="A0A5K4F8K8"/>
<organism evidence="2 3">
    <name type="scientific">Schistosoma mansoni</name>
    <name type="common">Blood fluke</name>
    <dbReference type="NCBI Taxonomy" id="6183"/>
    <lineage>
        <taxon>Eukaryota</taxon>
        <taxon>Metazoa</taxon>
        <taxon>Spiralia</taxon>
        <taxon>Lophotrochozoa</taxon>
        <taxon>Platyhelminthes</taxon>
        <taxon>Trematoda</taxon>
        <taxon>Digenea</taxon>
        <taxon>Strigeidida</taxon>
        <taxon>Schistosomatoidea</taxon>
        <taxon>Schistosomatidae</taxon>
        <taxon>Schistosoma</taxon>
    </lineage>
</organism>
<sequence length="274" mass="31486">MDIFALYSNRNASEVKENLSTVFQYPIREDNYYINEFYIRRAKYVDTLKTRLNKYNPSLIGSPVFLVTAFYITDGNRMYLFSGLLQPPFYYQNASLASKYGALGWIISHEIMRAIGIKGVLFDENSNKRNSFDALWSSSFMQSKAVCLSNQYSSYNFTSLKAFQTDTQEEILADNNGLKASFYTYRRLLKTFSNNVSQDHYESLASDRLFFRSFAQGLCGHHGESMLEIDSVVQPHVLEKFRVTGVLVNNNRFARAYGCPVGSPMNPKLKCDVW</sequence>
<dbReference type="InterPro" id="IPR024079">
    <property type="entry name" value="MetalloPept_cat_dom_sf"/>
</dbReference>
<accession>A0A5K4F8K8</accession>
<dbReference type="InterPro" id="IPR018497">
    <property type="entry name" value="Peptidase_M13_C"/>
</dbReference>
<proteinExistence type="predicted"/>
<feature type="domain" description="Peptidase M13 C-terminal" evidence="1">
    <location>
        <begin position="69"/>
        <end position="273"/>
    </location>
</feature>
<protein>
    <submittedName>
        <fullName evidence="3">Peptidase_M13 domain-containing protein</fullName>
    </submittedName>
</protein>
<dbReference type="Gene3D" id="3.40.390.10">
    <property type="entry name" value="Collagenase (Catalytic Domain)"/>
    <property type="match status" value="1"/>
</dbReference>
<dbReference type="GO" id="GO:0005886">
    <property type="term" value="C:plasma membrane"/>
    <property type="evidence" value="ECO:0007669"/>
    <property type="project" value="TreeGrafter"/>
</dbReference>
<dbReference type="WBParaSite" id="Smp_327960.1">
    <property type="protein sequence ID" value="Smp_327960.1"/>
    <property type="gene ID" value="Smp_327960"/>
</dbReference>
<dbReference type="PANTHER" id="PTHR11733">
    <property type="entry name" value="ZINC METALLOPROTEASE FAMILY M13 NEPRILYSIN-RELATED"/>
    <property type="match status" value="1"/>
</dbReference>
<dbReference type="Proteomes" id="UP000008854">
    <property type="component" value="Unassembled WGS sequence"/>
</dbReference>
<reference evidence="2" key="1">
    <citation type="journal article" date="2012" name="PLoS Negl. Trop. Dis.">
        <title>A systematically improved high quality genome and transcriptome of the human blood fluke Schistosoma mansoni.</title>
        <authorList>
            <person name="Protasio A.V."/>
            <person name="Tsai I.J."/>
            <person name="Babbage A."/>
            <person name="Nichol S."/>
            <person name="Hunt M."/>
            <person name="Aslett M.A."/>
            <person name="De Silva N."/>
            <person name="Velarde G.S."/>
            <person name="Anderson T.J."/>
            <person name="Clark R.C."/>
            <person name="Davidson C."/>
            <person name="Dillon G.P."/>
            <person name="Holroyd N.E."/>
            <person name="LoVerde P.T."/>
            <person name="Lloyd C."/>
            <person name="McQuillan J."/>
            <person name="Oliveira G."/>
            <person name="Otto T.D."/>
            <person name="Parker-Manuel S.J."/>
            <person name="Quail M.A."/>
            <person name="Wilson R.A."/>
            <person name="Zerlotini A."/>
            <person name="Dunne D.W."/>
            <person name="Berriman M."/>
        </authorList>
    </citation>
    <scope>NUCLEOTIDE SEQUENCE [LARGE SCALE GENOMIC DNA]</scope>
    <source>
        <strain evidence="2">Puerto Rican</strain>
    </source>
</reference>
<dbReference type="PROSITE" id="PS51885">
    <property type="entry name" value="NEPRILYSIN"/>
    <property type="match status" value="1"/>
</dbReference>
<evidence type="ECO:0000313" key="2">
    <source>
        <dbReference type="Proteomes" id="UP000008854"/>
    </source>
</evidence>
<keyword evidence="2" id="KW-1185">Reference proteome</keyword>
<dbReference type="AlphaFoldDB" id="A0A5K4F8K8"/>
<evidence type="ECO:0000313" key="3">
    <source>
        <dbReference type="WBParaSite" id="Smp_327960.1"/>
    </source>
</evidence>
<dbReference type="GO" id="GO:0016485">
    <property type="term" value="P:protein processing"/>
    <property type="evidence" value="ECO:0007669"/>
    <property type="project" value="TreeGrafter"/>
</dbReference>
<dbReference type="PRINTS" id="PR00786">
    <property type="entry name" value="NEPRILYSIN"/>
</dbReference>
<dbReference type="InterPro" id="IPR000718">
    <property type="entry name" value="Peptidase_M13"/>
</dbReference>
<evidence type="ECO:0000259" key="1">
    <source>
        <dbReference type="Pfam" id="PF01431"/>
    </source>
</evidence>
<dbReference type="GO" id="GO:0004222">
    <property type="term" value="F:metalloendopeptidase activity"/>
    <property type="evidence" value="ECO:0007669"/>
    <property type="project" value="InterPro"/>
</dbReference>
<dbReference type="SUPFAM" id="SSF55486">
    <property type="entry name" value="Metalloproteases ('zincins'), catalytic domain"/>
    <property type="match status" value="1"/>
</dbReference>
<dbReference type="Pfam" id="PF01431">
    <property type="entry name" value="Peptidase_M13"/>
    <property type="match status" value="1"/>
</dbReference>